<evidence type="ECO:0000256" key="7">
    <source>
        <dbReference type="ARBA" id="ARBA00023128"/>
    </source>
</evidence>
<dbReference type="InterPro" id="IPR019734">
    <property type="entry name" value="TPR_rpt"/>
</dbReference>
<protein>
    <submittedName>
        <fullName evidence="11">Uncharacterized protein</fullName>
    </submittedName>
</protein>
<dbReference type="PANTHER" id="PTHR46208">
    <property type="entry name" value="MITOCHONDRIAL IMPORT RECEPTOR SUBUNIT TOM70"/>
    <property type="match status" value="1"/>
</dbReference>
<dbReference type="PROSITE" id="PS50005">
    <property type="entry name" value="TPR"/>
    <property type="match status" value="3"/>
</dbReference>
<dbReference type="GO" id="GO:0005741">
    <property type="term" value="C:mitochondrial outer membrane"/>
    <property type="evidence" value="ECO:0007669"/>
    <property type="project" value="UniProtKB-SubCell"/>
</dbReference>
<dbReference type="Proteomes" id="UP000269721">
    <property type="component" value="Unassembled WGS sequence"/>
</dbReference>
<evidence type="ECO:0000256" key="4">
    <source>
        <dbReference type="ARBA" id="ARBA00022787"/>
    </source>
</evidence>
<comment type="subcellular location">
    <subcellularLocation>
        <location evidence="1">Mitochondrion outer membrane</location>
        <topology evidence="1">Single-pass membrane protein</topology>
    </subcellularLocation>
</comment>
<name>A0A4P9WJW7_9FUNG</name>
<evidence type="ECO:0000256" key="5">
    <source>
        <dbReference type="ARBA" id="ARBA00022803"/>
    </source>
</evidence>
<dbReference type="InterPro" id="IPR011990">
    <property type="entry name" value="TPR-like_helical_dom_sf"/>
</dbReference>
<dbReference type="SUPFAM" id="SSF48439">
    <property type="entry name" value="Protein prenylyltransferase"/>
    <property type="match status" value="1"/>
</dbReference>
<keyword evidence="7" id="KW-0496">Mitochondrion</keyword>
<evidence type="ECO:0000313" key="11">
    <source>
        <dbReference type="EMBL" id="RKO90956.1"/>
    </source>
</evidence>
<feature type="repeat" description="TPR" evidence="10">
    <location>
        <begin position="57"/>
        <end position="90"/>
    </location>
</feature>
<evidence type="ECO:0000256" key="3">
    <source>
        <dbReference type="ARBA" id="ARBA00022737"/>
    </source>
</evidence>
<comment type="similarity">
    <text evidence="9">Belongs to the Tom70 family.</text>
</comment>
<dbReference type="PANTHER" id="PTHR46208:SF1">
    <property type="entry name" value="MITOCHONDRIAL IMPORT RECEPTOR SUBUNIT TOM70"/>
    <property type="match status" value="1"/>
</dbReference>
<dbReference type="GO" id="GO:0045039">
    <property type="term" value="P:protein insertion into mitochondrial inner membrane"/>
    <property type="evidence" value="ECO:0007669"/>
    <property type="project" value="TreeGrafter"/>
</dbReference>
<evidence type="ECO:0000256" key="1">
    <source>
        <dbReference type="ARBA" id="ARBA00004572"/>
    </source>
</evidence>
<dbReference type="OrthoDB" id="2942533at2759"/>
<keyword evidence="8" id="KW-0472">Membrane</keyword>
<organism evidence="11 12">
    <name type="scientific">Blyttiomyces helicus</name>
    <dbReference type="NCBI Taxonomy" id="388810"/>
    <lineage>
        <taxon>Eukaryota</taxon>
        <taxon>Fungi</taxon>
        <taxon>Fungi incertae sedis</taxon>
        <taxon>Chytridiomycota</taxon>
        <taxon>Chytridiomycota incertae sedis</taxon>
        <taxon>Chytridiomycetes</taxon>
        <taxon>Chytridiomycetes incertae sedis</taxon>
        <taxon>Blyttiomyces</taxon>
    </lineage>
</organism>
<feature type="repeat" description="TPR" evidence="10">
    <location>
        <begin position="23"/>
        <end position="56"/>
    </location>
</feature>
<accession>A0A4P9WJW7</accession>
<evidence type="ECO:0000256" key="9">
    <source>
        <dbReference type="ARBA" id="ARBA00038030"/>
    </source>
</evidence>
<keyword evidence="12" id="KW-1185">Reference proteome</keyword>
<dbReference type="GO" id="GO:0030943">
    <property type="term" value="F:mitochondrion targeting sequence binding"/>
    <property type="evidence" value="ECO:0007669"/>
    <property type="project" value="TreeGrafter"/>
</dbReference>
<evidence type="ECO:0000256" key="10">
    <source>
        <dbReference type="PROSITE-ProRule" id="PRU00339"/>
    </source>
</evidence>
<sequence length="189" mass="21271">MILVFDNAISDIDKALELDPTSVSAMIKRASVYIERDEFVKAQEQFEAAEKANPNDADLFYHRGQIRFMSQDNVGAIEDYKKSIAIDPHFIYAHIQLGVALYKVSDMKGAVEILKGAAQTFPNSCEVYNYHGEILLDNSSFPEAEEFFNKAIEIAPASPLPYINKAILYLSWKQDAEKALSLCQKLLVE</sequence>
<gene>
    <name evidence="11" type="ORF">BDK51DRAFT_27889</name>
</gene>
<keyword evidence="2" id="KW-0812">Transmembrane</keyword>
<dbReference type="Pfam" id="PF13432">
    <property type="entry name" value="TPR_16"/>
    <property type="match status" value="2"/>
</dbReference>
<dbReference type="AlphaFoldDB" id="A0A4P9WJW7"/>
<evidence type="ECO:0000256" key="2">
    <source>
        <dbReference type="ARBA" id="ARBA00022692"/>
    </source>
</evidence>
<feature type="repeat" description="TPR" evidence="10">
    <location>
        <begin position="125"/>
        <end position="158"/>
    </location>
</feature>
<proteinExistence type="inferred from homology"/>
<evidence type="ECO:0000313" key="12">
    <source>
        <dbReference type="Proteomes" id="UP000269721"/>
    </source>
</evidence>
<keyword evidence="6" id="KW-1133">Transmembrane helix</keyword>
<feature type="non-terminal residue" evidence="11">
    <location>
        <position position="189"/>
    </location>
</feature>
<dbReference type="GO" id="GO:0030150">
    <property type="term" value="P:protein import into mitochondrial matrix"/>
    <property type="evidence" value="ECO:0007669"/>
    <property type="project" value="TreeGrafter"/>
</dbReference>
<dbReference type="GO" id="GO:0008320">
    <property type="term" value="F:protein transmembrane transporter activity"/>
    <property type="evidence" value="ECO:0007669"/>
    <property type="project" value="TreeGrafter"/>
</dbReference>
<keyword evidence="4" id="KW-1000">Mitochondrion outer membrane</keyword>
<dbReference type="SMART" id="SM00028">
    <property type="entry name" value="TPR"/>
    <property type="match status" value="4"/>
</dbReference>
<dbReference type="Gene3D" id="1.25.40.10">
    <property type="entry name" value="Tetratricopeptide repeat domain"/>
    <property type="match status" value="1"/>
</dbReference>
<evidence type="ECO:0000256" key="8">
    <source>
        <dbReference type="ARBA" id="ARBA00023136"/>
    </source>
</evidence>
<dbReference type="EMBL" id="KZ995298">
    <property type="protein sequence ID" value="RKO90956.1"/>
    <property type="molecule type" value="Genomic_DNA"/>
</dbReference>
<keyword evidence="5 10" id="KW-0802">TPR repeat</keyword>
<reference evidence="12" key="1">
    <citation type="journal article" date="2018" name="Nat. Microbiol.">
        <title>Leveraging single-cell genomics to expand the fungal tree of life.</title>
        <authorList>
            <person name="Ahrendt S.R."/>
            <person name="Quandt C.A."/>
            <person name="Ciobanu D."/>
            <person name="Clum A."/>
            <person name="Salamov A."/>
            <person name="Andreopoulos B."/>
            <person name="Cheng J.F."/>
            <person name="Woyke T."/>
            <person name="Pelin A."/>
            <person name="Henrissat B."/>
            <person name="Reynolds N.K."/>
            <person name="Benny G.L."/>
            <person name="Smith M.E."/>
            <person name="James T.Y."/>
            <person name="Grigoriev I.V."/>
        </authorList>
    </citation>
    <scope>NUCLEOTIDE SEQUENCE [LARGE SCALE GENOMIC DNA]</scope>
</reference>
<evidence type="ECO:0000256" key="6">
    <source>
        <dbReference type="ARBA" id="ARBA00022989"/>
    </source>
</evidence>
<keyword evidence="3" id="KW-0677">Repeat</keyword>